<evidence type="ECO:0000313" key="3">
    <source>
        <dbReference type="Proteomes" id="UP000243799"/>
    </source>
</evidence>
<organism evidence="2 3">
    <name type="scientific">Amycolatopsis marina</name>
    <dbReference type="NCBI Taxonomy" id="490629"/>
    <lineage>
        <taxon>Bacteria</taxon>
        <taxon>Bacillati</taxon>
        <taxon>Actinomycetota</taxon>
        <taxon>Actinomycetes</taxon>
        <taxon>Pseudonocardiales</taxon>
        <taxon>Pseudonocardiaceae</taxon>
        <taxon>Amycolatopsis</taxon>
    </lineage>
</organism>
<dbReference type="InterPro" id="IPR051049">
    <property type="entry name" value="Dienelactone_hydrolase-like"/>
</dbReference>
<dbReference type="InterPro" id="IPR002925">
    <property type="entry name" value="Dienelactn_hydro"/>
</dbReference>
<dbReference type="Gene3D" id="3.40.50.1820">
    <property type="entry name" value="alpha/beta hydrolase"/>
    <property type="match status" value="1"/>
</dbReference>
<dbReference type="EMBL" id="FOKG01000003">
    <property type="protein sequence ID" value="SFB01094.1"/>
    <property type="molecule type" value="Genomic_DNA"/>
</dbReference>
<reference evidence="3" key="1">
    <citation type="submission" date="2016-10" db="EMBL/GenBank/DDBJ databases">
        <authorList>
            <person name="Varghese N."/>
            <person name="Submissions S."/>
        </authorList>
    </citation>
    <scope>NUCLEOTIDE SEQUENCE [LARGE SCALE GENOMIC DNA]</scope>
    <source>
        <strain evidence="3">CGMCC 4.3568</strain>
    </source>
</reference>
<dbReference type="STRING" id="490629.SAMN05216266_103262"/>
<dbReference type="SUPFAM" id="SSF53474">
    <property type="entry name" value="alpha/beta-Hydrolases"/>
    <property type="match status" value="1"/>
</dbReference>
<feature type="domain" description="Dienelactone hydrolase" evidence="1">
    <location>
        <begin position="21"/>
        <end position="214"/>
    </location>
</feature>
<dbReference type="GO" id="GO:0016787">
    <property type="term" value="F:hydrolase activity"/>
    <property type="evidence" value="ECO:0007669"/>
    <property type="project" value="InterPro"/>
</dbReference>
<dbReference type="OrthoDB" id="188362at2"/>
<dbReference type="RefSeq" id="WP_091671411.1">
    <property type="nucleotide sequence ID" value="NZ_FOKG01000003.1"/>
</dbReference>
<dbReference type="Proteomes" id="UP000243799">
    <property type="component" value="Unassembled WGS sequence"/>
</dbReference>
<gene>
    <name evidence="2" type="ORF">SAMN05216266_103262</name>
</gene>
<dbReference type="PANTHER" id="PTHR46623:SF6">
    <property type="entry name" value="ALPHA_BETA-HYDROLASES SUPERFAMILY PROTEIN"/>
    <property type="match status" value="1"/>
</dbReference>
<dbReference type="InterPro" id="IPR029058">
    <property type="entry name" value="AB_hydrolase_fold"/>
</dbReference>
<evidence type="ECO:0000259" key="1">
    <source>
        <dbReference type="Pfam" id="PF01738"/>
    </source>
</evidence>
<dbReference type="Pfam" id="PF01738">
    <property type="entry name" value="DLH"/>
    <property type="match status" value="1"/>
</dbReference>
<keyword evidence="3" id="KW-1185">Reference proteome</keyword>
<protein>
    <submittedName>
        <fullName evidence="2">Carboxymethylenebutenolidase</fullName>
    </submittedName>
</protein>
<name>A0A1I0XJK9_9PSEU</name>
<dbReference type="AlphaFoldDB" id="A0A1I0XJK9"/>
<accession>A0A1I0XJK9</accession>
<sequence length="216" mass="22371">MTQTHTEDYERPDGRAVRLTFAQPDGVTRGGLVVLHEADGVNDGVRLLVAALAEEGWLAVAPHITSPGAEPGCADVLTATDVTLAWLVDRGIGADLLGVVGFDLGGTAALVVATRRSLGAAVSVSPVGISEPVAGDLPALVDVAGTVISPWLGIHGGADDNADEVEIERLRDAASAAKVATNVVSYPGANHRFDADPDAAAEAWQRTLDWFDAHLR</sequence>
<evidence type="ECO:0000313" key="2">
    <source>
        <dbReference type="EMBL" id="SFB01094.1"/>
    </source>
</evidence>
<proteinExistence type="predicted"/>
<dbReference type="PANTHER" id="PTHR46623">
    <property type="entry name" value="CARBOXYMETHYLENEBUTENOLIDASE-RELATED"/>
    <property type="match status" value="1"/>
</dbReference>